<dbReference type="PROSITE" id="PS50801">
    <property type="entry name" value="STAS"/>
    <property type="match status" value="1"/>
</dbReference>
<comment type="caution">
    <text evidence="2">The sequence shown here is derived from an EMBL/GenBank/DDBJ whole genome shotgun (WGS) entry which is preliminary data.</text>
</comment>
<reference evidence="2 3" key="1">
    <citation type="submission" date="2023-10" db="EMBL/GenBank/DDBJ databases">
        <title>Development of a sustainable strategy for remediation of hydrocarbon-contaminated territories based on the waste exchange concept.</title>
        <authorList>
            <person name="Krivoruchko A."/>
        </authorList>
    </citation>
    <scope>NUCLEOTIDE SEQUENCE [LARGE SCALE GENOMIC DNA]</scope>
    <source>
        <strain evidence="2 3">IEGM 1322</strain>
    </source>
</reference>
<dbReference type="EMBL" id="JAWLKE010000002">
    <property type="protein sequence ID" value="MDV6230074.1"/>
    <property type="molecule type" value="Genomic_DNA"/>
</dbReference>
<gene>
    <name evidence="2" type="ORF">R3P95_05890</name>
</gene>
<dbReference type="CDD" id="cd07043">
    <property type="entry name" value="STAS_anti-anti-sigma_factors"/>
    <property type="match status" value="1"/>
</dbReference>
<accession>A0ABU4AV17</accession>
<proteinExistence type="predicted"/>
<dbReference type="InterPro" id="IPR036513">
    <property type="entry name" value="STAS_dom_sf"/>
</dbReference>
<evidence type="ECO:0000313" key="2">
    <source>
        <dbReference type="EMBL" id="MDV6230074.1"/>
    </source>
</evidence>
<dbReference type="RefSeq" id="WP_317547807.1">
    <property type="nucleotide sequence ID" value="NZ_JAWLKE010000002.1"/>
</dbReference>
<organism evidence="2 3">
    <name type="scientific">Rhodococcus cercidiphylli</name>
    <dbReference type="NCBI Taxonomy" id="489916"/>
    <lineage>
        <taxon>Bacteria</taxon>
        <taxon>Bacillati</taxon>
        <taxon>Actinomycetota</taxon>
        <taxon>Actinomycetes</taxon>
        <taxon>Mycobacteriales</taxon>
        <taxon>Nocardiaceae</taxon>
        <taxon>Rhodococcus</taxon>
    </lineage>
</organism>
<dbReference type="Proteomes" id="UP001185899">
    <property type="component" value="Unassembled WGS sequence"/>
</dbReference>
<sequence>MSMTSEAASFSLSVDRPDNGSIVVSVRGALTVPGNSRLLADCLVAVAASDRPLTVDLGEVSEIGSAAVNLIVDAARRLSCRGFRLSVVPPRSVDDRGMRVLGEHVHIEWADERPEGMTRSGTRTVAVDALQGTYL</sequence>
<protein>
    <submittedName>
        <fullName evidence="2">STAS domain-containing protein</fullName>
    </submittedName>
</protein>
<feature type="domain" description="STAS" evidence="1">
    <location>
        <begin position="19"/>
        <end position="88"/>
    </location>
</feature>
<evidence type="ECO:0000259" key="1">
    <source>
        <dbReference type="PROSITE" id="PS50801"/>
    </source>
</evidence>
<dbReference type="InterPro" id="IPR058548">
    <property type="entry name" value="MlaB-like_STAS"/>
</dbReference>
<keyword evidence="3" id="KW-1185">Reference proteome</keyword>
<dbReference type="InterPro" id="IPR002645">
    <property type="entry name" value="STAS_dom"/>
</dbReference>
<dbReference type="Pfam" id="PF13466">
    <property type="entry name" value="STAS_2"/>
    <property type="match status" value="1"/>
</dbReference>
<dbReference type="SUPFAM" id="SSF52091">
    <property type="entry name" value="SpoIIaa-like"/>
    <property type="match status" value="1"/>
</dbReference>
<evidence type="ECO:0000313" key="3">
    <source>
        <dbReference type="Proteomes" id="UP001185899"/>
    </source>
</evidence>
<name>A0ABU4AV17_9NOCA</name>
<dbReference type="Gene3D" id="3.30.750.24">
    <property type="entry name" value="STAS domain"/>
    <property type="match status" value="1"/>
</dbReference>